<dbReference type="SUPFAM" id="SSF51556">
    <property type="entry name" value="Metallo-dependent hydrolases"/>
    <property type="match status" value="1"/>
</dbReference>
<dbReference type="GO" id="GO:0016810">
    <property type="term" value="F:hydrolase activity, acting on carbon-nitrogen (but not peptide) bonds"/>
    <property type="evidence" value="ECO:0007669"/>
    <property type="project" value="InterPro"/>
</dbReference>
<evidence type="ECO:0000256" key="1">
    <source>
        <dbReference type="ARBA" id="ARBA00022801"/>
    </source>
</evidence>
<dbReference type="InterPro" id="IPR011059">
    <property type="entry name" value="Metal-dep_hydrolase_composite"/>
</dbReference>
<comment type="caution">
    <text evidence="3">The sequence shown here is derived from an EMBL/GenBank/DDBJ whole genome shotgun (WGS) entry which is preliminary data.</text>
</comment>
<keyword evidence="4" id="KW-1185">Reference proteome</keyword>
<dbReference type="EMBL" id="LOHZ01000015">
    <property type="protein sequence ID" value="KYO68631.1"/>
    <property type="molecule type" value="Genomic_DNA"/>
</dbReference>
<dbReference type="PATRIC" id="fig|520767.4.peg.147"/>
<accession>A0A162N0G1</accession>
<dbReference type="PANTHER" id="PTHR43794">
    <property type="entry name" value="AMINOHYDROLASE SSNA-RELATED"/>
    <property type="match status" value="1"/>
</dbReference>
<evidence type="ECO:0000313" key="3">
    <source>
        <dbReference type="EMBL" id="KYO68631.1"/>
    </source>
</evidence>
<feature type="domain" description="Amidohydrolase-related" evidence="2">
    <location>
        <begin position="59"/>
        <end position="424"/>
    </location>
</feature>
<dbReference type="Proteomes" id="UP000075737">
    <property type="component" value="Unassembled WGS sequence"/>
</dbReference>
<protein>
    <submittedName>
        <fullName evidence="3">Atrazine chlorohydrolase</fullName>
        <ecNumber evidence="3">3.8.1.8</ecNumber>
    </submittedName>
</protein>
<name>A0A162N0G1_9FIRM</name>
<dbReference type="InterPro" id="IPR006680">
    <property type="entry name" value="Amidohydro-rel"/>
</dbReference>
<dbReference type="Gene3D" id="3.20.20.140">
    <property type="entry name" value="Metal-dependent hydrolases"/>
    <property type="match status" value="1"/>
</dbReference>
<dbReference type="STRING" id="520767.ATZ99_01400"/>
<dbReference type="InterPro" id="IPR032466">
    <property type="entry name" value="Metal_Hydrolase"/>
</dbReference>
<dbReference type="AlphaFoldDB" id="A0A162N0G1"/>
<dbReference type="InterPro" id="IPR050287">
    <property type="entry name" value="MTA/SAH_deaminase"/>
</dbReference>
<dbReference type="SUPFAM" id="SSF51338">
    <property type="entry name" value="Composite domain of metallo-dependent hydrolases"/>
    <property type="match status" value="1"/>
</dbReference>
<dbReference type="CDD" id="cd01298">
    <property type="entry name" value="ATZ_TRZ_like"/>
    <property type="match status" value="1"/>
</dbReference>
<dbReference type="PANTHER" id="PTHR43794:SF11">
    <property type="entry name" value="AMIDOHYDROLASE-RELATED DOMAIN-CONTAINING PROTEIN"/>
    <property type="match status" value="1"/>
</dbReference>
<dbReference type="GO" id="GO:0018788">
    <property type="term" value="F:atrazine chlorohydrolase activity"/>
    <property type="evidence" value="ECO:0007669"/>
    <property type="project" value="UniProtKB-EC"/>
</dbReference>
<evidence type="ECO:0000313" key="4">
    <source>
        <dbReference type="Proteomes" id="UP000075737"/>
    </source>
</evidence>
<dbReference type="Gene3D" id="2.30.40.10">
    <property type="entry name" value="Urease, subunit C, domain 1"/>
    <property type="match status" value="1"/>
</dbReference>
<dbReference type="EC" id="3.8.1.8" evidence="3"/>
<organism evidence="3 4">
    <name type="scientific">Thermovenabulum gondwanense</name>
    <dbReference type="NCBI Taxonomy" id="520767"/>
    <lineage>
        <taxon>Bacteria</taxon>
        <taxon>Bacillati</taxon>
        <taxon>Bacillota</taxon>
        <taxon>Clostridia</taxon>
        <taxon>Thermosediminibacterales</taxon>
        <taxon>Thermosediminibacteraceae</taxon>
        <taxon>Thermovenabulum</taxon>
    </lineage>
</organism>
<reference evidence="3" key="1">
    <citation type="submission" date="2015-12" db="EMBL/GenBank/DDBJ databases">
        <title>Draft genome of Thermovenabulum gondwanense isolated from a red thermophilic microbial mat colonisisng an outflow channel of a bore well.</title>
        <authorList>
            <person name="Patel B.K."/>
        </authorList>
    </citation>
    <scope>NUCLEOTIDE SEQUENCE [LARGE SCALE GENOMIC DNA]</scope>
    <source>
        <strain evidence="3">R270</strain>
    </source>
</reference>
<evidence type="ECO:0000259" key="2">
    <source>
        <dbReference type="Pfam" id="PF01979"/>
    </source>
</evidence>
<gene>
    <name evidence="3" type="primary">atzA_1</name>
    <name evidence="3" type="ORF">ATZ99_01400</name>
</gene>
<dbReference type="OrthoDB" id="9807210at2"/>
<keyword evidence="1 3" id="KW-0378">Hydrolase</keyword>
<dbReference type="RefSeq" id="WP_068747334.1">
    <property type="nucleotide sequence ID" value="NZ_LOHZ01000015.1"/>
</dbReference>
<sequence length="474" mass="52142">MLDIIIHDALVLTMTGKGAGAIEKGAVGIKGNKIVCVGESEGIIKEFRAERIINGKDKLVMPGLINCHIHSSMSLYRGVAQDTRAWLQKGIGPFMKHMTESEIIIGSLLSIIEGVKSGTTTFCDFDYPMSKIAENYKKAGVRARLATLINELPDNLDELTLGELYPFDPGKGEKRLSDNLKLLEEWHGKENGRITCVLGPQGPDMLSMELLEEIKNLSKKYGLMIHMHVAQGDREINQMEKRYKKRSIQFLDEMGFLNKNLIAVHLTEATEDEARYLAKKGVNMVYCLNSIGIIDGIVPPVFEFVKAGGTAGLGSDQAPGNNGNNMFNEMKFAAILNKVKFKDPTVFPAWKVLRMATIEAAKAIGLENEIGSLEPGKKADMIIINLDSPNLVPVMCKPIRNVVPNLVYSARGCEVDMVIVDGKVILEGGKLLTLNEGEIVKKAKESARLLAERAYNSVKNSGTDTLLMMEEGYL</sequence>
<proteinExistence type="predicted"/>
<dbReference type="Pfam" id="PF01979">
    <property type="entry name" value="Amidohydro_1"/>
    <property type="match status" value="1"/>
</dbReference>